<dbReference type="OrthoDB" id="1316972at2"/>
<gene>
    <name evidence="1" type="ORF">E0F76_15655</name>
</gene>
<dbReference type="InterPro" id="IPR029044">
    <property type="entry name" value="Nucleotide-diphossugar_trans"/>
</dbReference>
<evidence type="ECO:0000313" key="1">
    <source>
        <dbReference type="EMBL" id="TDD94674.1"/>
    </source>
</evidence>
<dbReference type="EMBL" id="SMFK01000014">
    <property type="protein sequence ID" value="TDD94674.1"/>
    <property type="molecule type" value="Genomic_DNA"/>
</dbReference>
<comment type="caution">
    <text evidence="1">The sequence shown here is derived from an EMBL/GenBank/DDBJ whole genome shotgun (WGS) entry which is preliminary data.</text>
</comment>
<accession>A0A4R5CC08</accession>
<dbReference type="Proteomes" id="UP000295479">
    <property type="component" value="Unassembled WGS sequence"/>
</dbReference>
<evidence type="ECO:0000313" key="2">
    <source>
        <dbReference type="Proteomes" id="UP000295479"/>
    </source>
</evidence>
<dbReference type="SUPFAM" id="SSF53448">
    <property type="entry name" value="Nucleotide-diphospho-sugar transferases"/>
    <property type="match status" value="1"/>
</dbReference>
<dbReference type="AlphaFoldDB" id="A0A4R5CC08"/>
<name>A0A4R5CC08_9FLAO</name>
<dbReference type="RefSeq" id="WP_132008246.1">
    <property type="nucleotide sequence ID" value="NZ_SMFK01000014.1"/>
</dbReference>
<proteinExistence type="predicted"/>
<organism evidence="1 2">
    <name type="scientific">Flavobacterium cellulosilyticum</name>
    <dbReference type="NCBI Taxonomy" id="2541731"/>
    <lineage>
        <taxon>Bacteria</taxon>
        <taxon>Pseudomonadati</taxon>
        <taxon>Bacteroidota</taxon>
        <taxon>Flavobacteriia</taxon>
        <taxon>Flavobacteriales</taxon>
        <taxon>Flavobacteriaceae</taxon>
        <taxon>Flavobacterium</taxon>
    </lineage>
</organism>
<sequence>MKKLAGQGGLTKKISTAIGNSNKAKFLKEVDSNLAHLLAEVNQNKVIAMEVASFSSCNDYPEQLLSLLSYVRYVGIPIKWTIYSDGSHTQKQIDLVESNFNFVVFKSMNFAELSSIEHLCKDEIKPYHTYILDYGKKFALGRRLFYYLHHKIEVPTLFIDSDILFYDKASLFNLILTENPKPDGWFMPDPVWGCLDSKYKEIHSEQFYQVNAGLMMLTKEFEVLKNGLDFFKTMNFEYEYFSDQTIFQIILKDNSFMPLTPKTFILDIGDQFDFSYLFKPKQMAVRHYTGPVRHKMWQNNYKWHLGL</sequence>
<protein>
    <submittedName>
        <fullName evidence="1">Uncharacterized protein</fullName>
    </submittedName>
</protein>
<keyword evidence="2" id="KW-1185">Reference proteome</keyword>
<reference evidence="1 2" key="1">
    <citation type="submission" date="2019-03" db="EMBL/GenBank/DDBJ databases">
        <title>Flavobacterium AR-3-4 sp. nov. isolated from arctic soil.</title>
        <authorList>
            <person name="Chaudhary D.K."/>
        </authorList>
    </citation>
    <scope>NUCLEOTIDE SEQUENCE [LARGE SCALE GENOMIC DNA]</scope>
    <source>
        <strain evidence="1 2">AR-3-4</strain>
    </source>
</reference>